<comment type="caution">
    <text evidence="2">The sequence shown here is derived from an EMBL/GenBank/DDBJ whole genome shotgun (WGS) entry which is preliminary data.</text>
</comment>
<sequence length="95" mass="10834">MEEKKEEQDAAEWKEEQDAAEQKEEHERSAIREGSRSRNERKNQPDGSAEESLKEGVQGKPNANEINKPQFRDSAARLVPGGTWLAQSIWRLLTS</sequence>
<organism evidence="2 3">
    <name type="scientific">Pleurodeles waltl</name>
    <name type="common">Iberian ribbed newt</name>
    <dbReference type="NCBI Taxonomy" id="8319"/>
    <lineage>
        <taxon>Eukaryota</taxon>
        <taxon>Metazoa</taxon>
        <taxon>Chordata</taxon>
        <taxon>Craniata</taxon>
        <taxon>Vertebrata</taxon>
        <taxon>Euteleostomi</taxon>
        <taxon>Amphibia</taxon>
        <taxon>Batrachia</taxon>
        <taxon>Caudata</taxon>
        <taxon>Salamandroidea</taxon>
        <taxon>Salamandridae</taxon>
        <taxon>Pleurodelinae</taxon>
        <taxon>Pleurodeles</taxon>
    </lineage>
</organism>
<accession>A0AAV7VMZ7</accession>
<dbReference type="Proteomes" id="UP001066276">
    <property type="component" value="Chromosome 2_1"/>
</dbReference>
<feature type="region of interest" description="Disordered" evidence="1">
    <location>
        <begin position="1"/>
        <end position="74"/>
    </location>
</feature>
<evidence type="ECO:0000313" key="2">
    <source>
        <dbReference type="EMBL" id="KAJ1202000.1"/>
    </source>
</evidence>
<feature type="compositionally biased region" description="Basic and acidic residues" evidence="1">
    <location>
        <begin position="1"/>
        <end position="44"/>
    </location>
</feature>
<evidence type="ECO:0000256" key="1">
    <source>
        <dbReference type="SAM" id="MobiDB-lite"/>
    </source>
</evidence>
<protein>
    <submittedName>
        <fullName evidence="2">Uncharacterized protein</fullName>
    </submittedName>
</protein>
<proteinExistence type="predicted"/>
<reference evidence="2" key="1">
    <citation type="journal article" date="2022" name="bioRxiv">
        <title>Sequencing and chromosome-scale assembly of the giantPleurodeles waltlgenome.</title>
        <authorList>
            <person name="Brown T."/>
            <person name="Elewa A."/>
            <person name="Iarovenko S."/>
            <person name="Subramanian E."/>
            <person name="Araus A.J."/>
            <person name="Petzold A."/>
            <person name="Susuki M."/>
            <person name="Suzuki K.-i.T."/>
            <person name="Hayashi T."/>
            <person name="Toyoda A."/>
            <person name="Oliveira C."/>
            <person name="Osipova E."/>
            <person name="Leigh N.D."/>
            <person name="Simon A."/>
            <person name="Yun M.H."/>
        </authorList>
    </citation>
    <scope>NUCLEOTIDE SEQUENCE</scope>
    <source>
        <strain evidence="2">20211129_DDA</strain>
        <tissue evidence="2">Liver</tissue>
    </source>
</reference>
<keyword evidence="3" id="KW-1185">Reference proteome</keyword>
<evidence type="ECO:0000313" key="3">
    <source>
        <dbReference type="Proteomes" id="UP001066276"/>
    </source>
</evidence>
<dbReference type="EMBL" id="JANPWB010000003">
    <property type="protein sequence ID" value="KAJ1202000.1"/>
    <property type="molecule type" value="Genomic_DNA"/>
</dbReference>
<gene>
    <name evidence="2" type="ORF">NDU88_005804</name>
</gene>
<dbReference type="AlphaFoldDB" id="A0AAV7VMZ7"/>
<name>A0AAV7VMZ7_PLEWA</name>